<organism evidence="2 3">
    <name type="scientific">Cutaneotrichosporon oleaginosum</name>
    <dbReference type="NCBI Taxonomy" id="879819"/>
    <lineage>
        <taxon>Eukaryota</taxon>
        <taxon>Fungi</taxon>
        <taxon>Dikarya</taxon>
        <taxon>Basidiomycota</taxon>
        <taxon>Agaricomycotina</taxon>
        <taxon>Tremellomycetes</taxon>
        <taxon>Trichosporonales</taxon>
        <taxon>Trichosporonaceae</taxon>
        <taxon>Cutaneotrichosporon</taxon>
    </lineage>
</organism>
<feature type="compositionally biased region" description="Low complexity" evidence="1">
    <location>
        <begin position="21"/>
        <end position="44"/>
    </location>
</feature>
<gene>
    <name evidence="2" type="ORF">CC85DRAFT_180662</name>
</gene>
<feature type="compositionally biased region" description="Basic residues" evidence="1">
    <location>
        <begin position="110"/>
        <end position="119"/>
    </location>
</feature>
<feature type="compositionally biased region" description="Low complexity" evidence="1">
    <location>
        <begin position="196"/>
        <end position="206"/>
    </location>
</feature>
<evidence type="ECO:0000256" key="1">
    <source>
        <dbReference type="SAM" id="MobiDB-lite"/>
    </source>
</evidence>
<feature type="compositionally biased region" description="Polar residues" evidence="1">
    <location>
        <begin position="1"/>
        <end position="13"/>
    </location>
</feature>
<feature type="region of interest" description="Disordered" evidence="1">
    <location>
        <begin position="151"/>
        <end position="211"/>
    </location>
</feature>
<feature type="region of interest" description="Disordered" evidence="1">
    <location>
        <begin position="1"/>
        <end position="136"/>
    </location>
</feature>
<dbReference type="EMBL" id="KQ087250">
    <property type="protein sequence ID" value="KLT39743.1"/>
    <property type="molecule type" value="Genomic_DNA"/>
</dbReference>
<evidence type="ECO:0000313" key="3">
    <source>
        <dbReference type="Proteomes" id="UP000053611"/>
    </source>
</evidence>
<name>A0A0J0XFB7_9TREE</name>
<dbReference type="GeneID" id="28980369"/>
<protein>
    <submittedName>
        <fullName evidence="2">Uncharacterized protein</fullName>
    </submittedName>
</protein>
<keyword evidence="3" id="KW-1185">Reference proteome</keyword>
<dbReference type="RefSeq" id="XP_018276234.1">
    <property type="nucleotide sequence ID" value="XM_018419766.1"/>
</dbReference>
<accession>A0A0J0XFB7</accession>
<evidence type="ECO:0000313" key="2">
    <source>
        <dbReference type="EMBL" id="KLT39743.1"/>
    </source>
</evidence>
<reference evidence="2 3" key="1">
    <citation type="submission" date="2015-03" db="EMBL/GenBank/DDBJ databases">
        <title>Genomics and transcriptomics of the oil-accumulating basidiomycete yeast T. oleaginosus allow insights into substrate utilization and the diverse evolutionary trajectories of mating systems in fungi.</title>
        <authorList>
            <consortium name="DOE Joint Genome Institute"/>
            <person name="Kourist R."/>
            <person name="Kracht O."/>
            <person name="Bracharz F."/>
            <person name="Lipzen A."/>
            <person name="Nolan M."/>
            <person name="Ohm R."/>
            <person name="Grigoriev I."/>
            <person name="Sun S."/>
            <person name="Heitman J."/>
            <person name="Bruck T."/>
            <person name="Nowrousian M."/>
        </authorList>
    </citation>
    <scope>NUCLEOTIDE SEQUENCE [LARGE SCALE GENOMIC DNA]</scope>
    <source>
        <strain evidence="2 3">IBC0246</strain>
    </source>
</reference>
<sequence>MDLRSPTFNCSNPRTHEHSSSSDFGDFHSAPVASSPTSTTSPMSINARHLHGAANLDSGDLLMSFDEVDERPSRPSSSSRSTQPRVDLLSDEPDFGQASRRSVETSPTRSRNRPLRGRRSFSTFTGPSSPPRVSEAGADIIFHSPYRVGSHSSAAKSLRRMSSQGSALDFERSLTDDPSWNNGGSSFGPRPPPVPESSDSSSNRPRSLVDALSTSKLATRWKRSVLGPNLIQQLAGEPEPPSRTAVPIDVSHTSPFATRDQIAGTYVPPTGAPGFRDVGDGRWDEDSDISGLKLSGRRENTTPVLSQAQAEAVSVLRGESILTC</sequence>
<proteinExistence type="predicted"/>
<dbReference type="STRING" id="879819.A0A0J0XFB7"/>
<dbReference type="OrthoDB" id="26679at2759"/>
<dbReference type="AlphaFoldDB" id="A0A0J0XFB7"/>
<feature type="compositionally biased region" description="Polar residues" evidence="1">
    <location>
        <begin position="151"/>
        <end position="166"/>
    </location>
</feature>
<dbReference type="Proteomes" id="UP000053611">
    <property type="component" value="Unassembled WGS sequence"/>
</dbReference>
<feature type="region of interest" description="Disordered" evidence="1">
    <location>
        <begin position="268"/>
        <end position="295"/>
    </location>
</feature>